<protein>
    <recommendedName>
        <fullName evidence="8">MARVEL domain-containing protein</fullName>
    </recommendedName>
</protein>
<evidence type="ECO:0000259" key="8">
    <source>
        <dbReference type="PROSITE" id="PS51225"/>
    </source>
</evidence>
<feature type="compositionally biased region" description="Polar residues" evidence="6">
    <location>
        <begin position="283"/>
        <end position="295"/>
    </location>
</feature>
<feature type="transmembrane region" description="Helical" evidence="7">
    <location>
        <begin position="175"/>
        <end position="196"/>
    </location>
</feature>
<dbReference type="PANTHER" id="PTHR22776">
    <property type="entry name" value="MARVEL-CONTAINING POTENTIAL LIPID RAFT-ASSOCIATED PROTEIN"/>
    <property type="match status" value="1"/>
</dbReference>
<dbReference type="PROSITE" id="PS51225">
    <property type="entry name" value="MARVEL"/>
    <property type="match status" value="1"/>
</dbReference>
<feature type="compositionally biased region" description="Low complexity" evidence="6">
    <location>
        <begin position="18"/>
        <end position="28"/>
    </location>
</feature>
<evidence type="ECO:0000256" key="4">
    <source>
        <dbReference type="ARBA" id="ARBA00023136"/>
    </source>
</evidence>
<feature type="region of interest" description="Disordered" evidence="6">
    <location>
        <begin position="272"/>
        <end position="295"/>
    </location>
</feature>
<feature type="transmembrane region" description="Helical" evidence="7">
    <location>
        <begin position="245"/>
        <end position="264"/>
    </location>
</feature>
<dbReference type="InterPro" id="IPR050578">
    <property type="entry name" value="MARVEL-CKLF_proteins"/>
</dbReference>
<proteinExistence type="predicted"/>
<feature type="region of interest" description="Disordered" evidence="6">
    <location>
        <begin position="66"/>
        <end position="90"/>
    </location>
</feature>
<keyword evidence="3 7" id="KW-1133">Transmembrane helix</keyword>
<evidence type="ECO:0000313" key="10">
    <source>
        <dbReference type="Proteomes" id="UP000694408"/>
    </source>
</evidence>
<evidence type="ECO:0000256" key="2">
    <source>
        <dbReference type="ARBA" id="ARBA00022692"/>
    </source>
</evidence>
<name>A0A8C5IYP4_JUNHY</name>
<dbReference type="InterPro" id="IPR008253">
    <property type="entry name" value="Marvel"/>
</dbReference>
<keyword evidence="10" id="KW-1185">Reference proteome</keyword>
<organism evidence="9 10">
    <name type="scientific">Junco hyemalis</name>
    <name type="common">Dark-eyed junco</name>
    <dbReference type="NCBI Taxonomy" id="40217"/>
    <lineage>
        <taxon>Eukaryota</taxon>
        <taxon>Metazoa</taxon>
        <taxon>Chordata</taxon>
        <taxon>Craniata</taxon>
        <taxon>Vertebrata</taxon>
        <taxon>Euteleostomi</taxon>
        <taxon>Archelosauria</taxon>
        <taxon>Archosauria</taxon>
        <taxon>Dinosauria</taxon>
        <taxon>Saurischia</taxon>
        <taxon>Theropoda</taxon>
        <taxon>Coelurosauria</taxon>
        <taxon>Aves</taxon>
        <taxon>Neognathae</taxon>
        <taxon>Neoaves</taxon>
        <taxon>Telluraves</taxon>
        <taxon>Australaves</taxon>
        <taxon>Passeriformes</taxon>
        <taxon>Passerellidae</taxon>
        <taxon>Junco</taxon>
    </lineage>
</organism>
<evidence type="ECO:0000313" key="9">
    <source>
        <dbReference type="Ensembl" id="ENSJHYP00000011521.1"/>
    </source>
</evidence>
<evidence type="ECO:0000256" key="1">
    <source>
        <dbReference type="ARBA" id="ARBA00004141"/>
    </source>
</evidence>
<dbReference type="Ensembl" id="ENSJHYT00000013922.1">
    <property type="protein sequence ID" value="ENSJHYP00000011521.1"/>
    <property type="gene ID" value="ENSJHYG00000008986.1"/>
</dbReference>
<dbReference type="Proteomes" id="UP000694408">
    <property type="component" value="Unplaced"/>
</dbReference>
<feature type="transmembrane region" description="Helical" evidence="7">
    <location>
        <begin position="212"/>
        <end position="233"/>
    </location>
</feature>
<reference evidence="9" key="2">
    <citation type="submission" date="2025-09" db="UniProtKB">
        <authorList>
            <consortium name="Ensembl"/>
        </authorList>
    </citation>
    <scope>IDENTIFICATION</scope>
</reference>
<dbReference type="GO" id="GO:0016020">
    <property type="term" value="C:membrane"/>
    <property type="evidence" value="ECO:0007669"/>
    <property type="project" value="UniProtKB-SubCell"/>
</dbReference>
<keyword evidence="4 5" id="KW-0472">Membrane</keyword>
<feature type="compositionally biased region" description="Polar residues" evidence="6">
    <location>
        <begin position="1"/>
        <end position="14"/>
    </location>
</feature>
<dbReference type="Pfam" id="PF01284">
    <property type="entry name" value="MARVEL"/>
    <property type="match status" value="1"/>
</dbReference>
<dbReference type="AlphaFoldDB" id="A0A8C5IYP4"/>
<sequence length="295" mass="33500">MENWASYNRTTQSEASRRLPPVFLRRFPAGSRRPGPAGEHSSAYNQTTQPDASRYLPTIFFRCFPAGNRRPGPAREHSSAYKQTTQPKAKTPCPPLFCFRFFPAGSRRRGPAMISAVYDPTTEPEPKSPRRLPLGCTLRHLRGWRLPVKVFQTIFSLVAVVCEELVQECYNCSPLYYFEFASCSAFLLSLLFLYVYCTDLYESLGEDKVRKLNFLTVLLIVACFLSASILLSANCNEPEEYAACVFGFFATSVFVAELVIEIYLRIKQKRNVKKHPEKPPNAPSATENQPLNKKR</sequence>
<feature type="domain" description="MARVEL" evidence="8">
    <location>
        <begin position="140"/>
        <end position="266"/>
    </location>
</feature>
<accession>A0A8C5IYP4</accession>
<evidence type="ECO:0000256" key="7">
    <source>
        <dbReference type="SAM" id="Phobius"/>
    </source>
</evidence>
<evidence type="ECO:0000256" key="6">
    <source>
        <dbReference type="SAM" id="MobiDB-lite"/>
    </source>
</evidence>
<comment type="subcellular location">
    <subcellularLocation>
        <location evidence="1">Membrane</location>
        <topology evidence="1">Multi-pass membrane protein</topology>
    </subcellularLocation>
</comment>
<reference evidence="9" key="1">
    <citation type="submission" date="2025-08" db="UniProtKB">
        <authorList>
            <consortium name="Ensembl"/>
        </authorList>
    </citation>
    <scope>IDENTIFICATION</scope>
</reference>
<dbReference type="PANTHER" id="PTHR22776:SF25">
    <property type="entry name" value="CKLF-LIKE MARVEL TRANSMEMBRANE DOMAIN-CONTAINING PROTEIN 6"/>
    <property type="match status" value="1"/>
</dbReference>
<evidence type="ECO:0000256" key="3">
    <source>
        <dbReference type="ARBA" id="ARBA00022989"/>
    </source>
</evidence>
<feature type="region of interest" description="Disordered" evidence="6">
    <location>
        <begin position="1"/>
        <end position="49"/>
    </location>
</feature>
<evidence type="ECO:0000256" key="5">
    <source>
        <dbReference type="PROSITE-ProRule" id="PRU00581"/>
    </source>
</evidence>
<dbReference type="OMA" id="IVDYCIT"/>
<keyword evidence="2 5" id="KW-0812">Transmembrane</keyword>